<proteinExistence type="predicted"/>
<evidence type="ECO:0000313" key="2">
    <source>
        <dbReference type="EMBL" id="MBX42153.1"/>
    </source>
</evidence>
<reference evidence="2" key="1">
    <citation type="submission" date="2018-02" db="EMBL/GenBank/DDBJ databases">
        <title>Rhizophora mucronata_Transcriptome.</title>
        <authorList>
            <person name="Meera S.P."/>
            <person name="Sreeshan A."/>
            <person name="Augustine A."/>
        </authorList>
    </citation>
    <scope>NUCLEOTIDE SEQUENCE</scope>
    <source>
        <tissue evidence="2">Leaf</tissue>
    </source>
</reference>
<dbReference type="EMBL" id="GGEC01061669">
    <property type="protein sequence ID" value="MBX42153.1"/>
    <property type="molecule type" value="Transcribed_RNA"/>
</dbReference>
<organism evidence="2">
    <name type="scientific">Rhizophora mucronata</name>
    <name type="common">Asiatic mangrove</name>
    <dbReference type="NCBI Taxonomy" id="61149"/>
    <lineage>
        <taxon>Eukaryota</taxon>
        <taxon>Viridiplantae</taxon>
        <taxon>Streptophyta</taxon>
        <taxon>Embryophyta</taxon>
        <taxon>Tracheophyta</taxon>
        <taxon>Spermatophyta</taxon>
        <taxon>Magnoliopsida</taxon>
        <taxon>eudicotyledons</taxon>
        <taxon>Gunneridae</taxon>
        <taxon>Pentapetalae</taxon>
        <taxon>rosids</taxon>
        <taxon>fabids</taxon>
        <taxon>Malpighiales</taxon>
        <taxon>Rhizophoraceae</taxon>
        <taxon>Rhizophora</taxon>
    </lineage>
</organism>
<protein>
    <submittedName>
        <fullName evidence="2">Uncharacterized protein</fullName>
    </submittedName>
</protein>
<evidence type="ECO:0000256" key="1">
    <source>
        <dbReference type="SAM" id="Phobius"/>
    </source>
</evidence>
<sequence length="67" mass="7838">MRSKHLSLRLSKQSQKRRIYFCTQFLVQPLIFLFSVDIPLYNLLCCFGELLMRVLNSTNWPGSSVSL</sequence>
<keyword evidence="1" id="KW-1133">Transmembrane helix</keyword>
<feature type="transmembrane region" description="Helical" evidence="1">
    <location>
        <begin position="21"/>
        <end position="44"/>
    </location>
</feature>
<keyword evidence="1" id="KW-0472">Membrane</keyword>
<keyword evidence="1" id="KW-0812">Transmembrane</keyword>
<name>A0A2P2NI89_RHIMU</name>
<dbReference type="AlphaFoldDB" id="A0A2P2NI89"/>
<accession>A0A2P2NI89</accession>